<dbReference type="PANTHER" id="PTHR47926:SF411">
    <property type="entry name" value="PENTATRICOPEPTIDE REPEAT-CONTAINING PROTEIN"/>
    <property type="match status" value="1"/>
</dbReference>
<evidence type="ECO:0000313" key="4">
    <source>
        <dbReference type="Proteomes" id="UP000323000"/>
    </source>
</evidence>
<dbReference type="InterPro" id="IPR002885">
    <property type="entry name" value="PPR_rpt"/>
</dbReference>
<evidence type="ECO:0008006" key="5">
    <source>
        <dbReference type="Google" id="ProtNLM"/>
    </source>
</evidence>
<keyword evidence="1" id="KW-0677">Repeat</keyword>
<reference evidence="4" key="1">
    <citation type="journal article" date="2019" name="Gigascience">
        <title>De novo genome assembly of the endangered Acer yangbiense, a plant species with extremely small populations endemic to Yunnan Province, China.</title>
        <authorList>
            <person name="Yang J."/>
            <person name="Wariss H.M."/>
            <person name="Tao L."/>
            <person name="Zhang R."/>
            <person name="Yun Q."/>
            <person name="Hollingsworth P."/>
            <person name="Dao Z."/>
            <person name="Luo G."/>
            <person name="Guo H."/>
            <person name="Ma Y."/>
            <person name="Sun W."/>
        </authorList>
    </citation>
    <scope>NUCLEOTIDE SEQUENCE [LARGE SCALE GENOMIC DNA]</scope>
    <source>
        <strain evidence="4">cv. Malutang</strain>
    </source>
</reference>
<dbReference type="PROSITE" id="PS51375">
    <property type="entry name" value="PPR"/>
    <property type="match status" value="1"/>
</dbReference>
<evidence type="ECO:0000256" key="1">
    <source>
        <dbReference type="ARBA" id="ARBA00022737"/>
    </source>
</evidence>
<evidence type="ECO:0000313" key="3">
    <source>
        <dbReference type="EMBL" id="TXG50021.1"/>
    </source>
</evidence>
<dbReference type="Gene3D" id="1.25.40.10">
    <property type="entry name" value="Tetratricopeptide repeat domain"/>
    <property type="match status" value="2"/>
</dbReference>
<dbReference type="AlphaFoldDB" id="A0A5C7GZP8"/>
<dbReference type="InterPro" id="IPR046960">
    <property type="entry name" value="PPR_At4g14850-like_plant"/>
</dbReference>
<dbReference type="NCBIfam" id="TIGR00756">
    <property type="entry name" value="PPR"/>
    <property type="match status" value="2"/>
</dbReference>
<dbReference type="GO" id="GO:0003723">
    <property type="term" value="F:RNA binding"/>
    <property type="evidence" value="ECO:0007669"/>
    <property type="project" value="InterPro"/>
</dbReference>
<dbReference type="OrthoDB" id="2122657at2759"/>
<organism evidence="3 4">
    <name type="scientific">Acer yangbiense</name>
    <dbReference type="NCBI Taxonomy" id="1000413"/>
    <lineage>
        <taxon>Eukaryota</taxon>
        <taxon>Viridiplantae</taxon>
        <taxon>Streptophyta</taxon>
        <taxon>Embryophyta</taxon>
        <taxon>Tracheophyta</taxon>
        <taxon>Spermatophyta</taxon>
        <taxon>Magnoliopsida</taxon>
        <taxon>eudicotyledons</taxon>
        <taxon>Gunneridae</taxon>
        <taxon>Pentapetalae</taxon>
        <taxon>rosids</taxon>
        <taxon>malvids</taxon>
        <taxon>Sapindales</taxon>
        <taxon>Sapindaceae</taxon>
        <taxon>Hippocastanoideae</taxon>
        <taxon>Acereae</taxon>
        <taxon>Acer</taxon>
    </lineage>
</organism>
<dbReference type="GO" id="GO:0009451">
    <property type="term" value="P:RNA modification"/>
    <property type="evidence" value="ECO:0007669"/>
    <property type="project" value="InterPro"/>
</dbReference>
<dbReference type="Proteomes" id="UP000323000">
    <property type="component" value="Chromosome 12"/>
</dbReference>
<accession>A0A5C7GZP8</accession>
<dbReference type="EMBL" id="VAHF01000012">
    <property type="protein sequence ID" value="TXG50021.1"/>
    <property type="molecule type" value="Genomic_DNA"/>
</dbReference>
<proteinExistence type="predicted"/>
<keyword evidence="4" id="KW-1185">Reference proteome</keyword>
<dbReference type="Pfam" id="PF01535">
    <property type="entry name" value="PPR"/>
    <property type="match status" value="3"/>
</dbReference>
<dbReference type="PANTHER" id="PTHR47926">
    <property type="entry name" value="PENTATRICOPEPTIDE REPEAT-CONTAINING PROTEIN"/>
    <property type="match status" value="1"/>
</dbReference>
<dbReference type="FunFam" id="1.25.40.10:FF:000934">
    <property type="entry name" value="Pentatricopeptide repeat-containing protein"/>
    <property type="match status" value="1"/>
</dbReference>
<sequence length="215" mass="23596">MGLLSAAAPDSFTFAFLLKAAANYGSLMTGMQLHCQALLHGLDGHLFVRTTFISMYGECGRVEFSMKVSDEMLEPNFVAWNAAVTACFRGGDLESSQRLFESMPFKDSTSWNLMLAVYAKAGEMEMARKVFSEMEVKDDVSWSSMTTALTQNGCFDEVFGVFMDLRQLGMRPNEVSMTGVLSASAQAGAFKFGRIVHGFVEKSGFSWIISVKSGN</sequence>
<comment type="caution">
    <text evidence="3">The sequence shown here is derived from an EMBL/GenBank/DDBJ whole genome shotgun (WGS) entry which is preliminary data.</text>
</comment>
<protein>
    <recommendedName>
        <fullName evidence="5">Pentatricopeptide repeat-containing protein</fullName>
    </recommendedName>
</protein>
<gene>
    <name evidence="3" type="ORF">EZV62_025896</name>
</gene>
<feature type="repeat" description="PPR" evidence="2">
    <location>
        <begin position="107"/>
        <end position="141"/>
    </location>
</feature>
<evidence type="ECO:0000256" key="2">
    <source>
        <dbReference type="PROSITE-ProRule" id="PRU00708"/>
    </source>
</evidence>
<dbReference type="InterPro" id="IPR011990">
    <property type="entry name" value="TPR-like_helical_dom_sf"/>
</dbReference>
<name>A0A5C7GZP8_9ROSI</name>